<feature type="chain" id="PRO_5034100407" description="Protein LEG1 homolog" evidence="6">
    <location>
        <begin position="23"/>
        <end position="336"/>
    </location>
</feature>
<dbReference type="AlphaFoldDB" id="A0A8C9QJ68"/>
<dbReference type="GO" id="GO:0005615">
    <property type="term" value="C:extracellular space"/>
    <property type="evidence" value="ECO:0007669"/>
    <property type="project" value="TreeGrafter"/>
</dbReference>
<comment type="subcellular location">
    <subcellularLocation>
        <location evidence="1">Secreted</location>
    </subcellularLocation>
</comment>
<evidence type="ECO:0000256" key="4">
    <source>
        <dbReference type="ARBA" id="ARBA00022729"/>
    </source>
</evidence>
<sequence>MAFLTCWACVLVGGLSASLTRASDFSDLYPPLWKESPGQLSDYPVENGTYIINPWVFSERMGVYKILLNKTATYFAKFAPENEQNLLWGLPLQHGWQYTSGRLADPSQRTDCGYESDHLCVSVDSWWADLNYFLSVIPFLAAVDSGVLGISSDQIRFLPPPKDQTRFCYDVSGCHSSFSEIMKKWIDFYQYMKLPTSNFDDLLNYLWDAHTISLKTSVKSFEDRYAFYSEKESEFEKNWIIAVEYIGASRIPTTLIRVHKSQKGLPPRILVNTDIAPVISDFTVFQNTVLLGLSTVGKVHKSSGAFSLISWKIAMKTQTSRKLLLKTFDILLEISE</sequence>
<evidence type="ECO:0008006" key="9">
    <source>
        <dbReference type="Google" id="ProtNLM"/>
    </source>
</evidence>
<dbReference type="Ensembl" id="ENSSDAT00000030502.1">
    <property type="protein sequence ID" value="ENSSDAP00000026679.1"/>
    <property type="gene ID" value="ENSSDAG00000024206.1"/>
</dbReference>
<name>A0A8C9QJ68_SPEDA</name>
<keyword evidence="8" id="KW-1185">Reference proteome</keyword>
<dbReference type="InterPro" id="IPR008499">
    <property type="entry name" value="Leg1"/>
</dbReference>
<dbReference type="PANTHER" id="PTHR18820:SF1">
    <property type="entry name" value="PROTEIN LEG1 HOMOLOG"/>
    <property type="match status" value="1"/>
</dbReference>
<dbReference type="PANTHER" id="PTHR18820">
    <property type="entry name" value="LEG1"/>
    <property type="match status" value="1"/>
</dbReference>
<dbReference type="Pfam" id="PF05612">
    <property type="entry name" value="Leg1"/>
    <property type="match status" value="1"/>
</dbReference>
<evidence type="ECO:0000256" key="3">
    <source>
        <dbReference type="ARBA" id="ARBA00022525"/>
    </source>
</evidence>
<evidence type="ECO:0000313" key="7">
    <source>
        <dbReference type="Ensembl" id="ENSSDAP00000026679.1"/>
    </source>
</evidence>
<feature type="signal peptide" evidence="6">
    <location>
        <begin position="1"/>
        <end position="22"/>
    </location>
</feature>
<keyword evidence="5" id="KW-0325">Glycoprotein</keyword>
<evidence type="ECO:0000313" key="8">
    <source>
        <dbReference type="Proteomes" id="UP000694422"/>
    </source>
</evidence>
<comment type="similarity">
    <text evidence="2">Belongs to the LEG1 family.</text>
</comment>
<evidence type="ECO:0000256" key="5">
    <source>
        <dbReference type="ARBA" id="ARBA00023180"/>
    </source>
</evidence>
<evidence type="ECO:0000256" key="1">
    <source>
        <dbReference type="ARBA" id="ARBA00004613"/>
    </source>
</evidence>
<organism evidence="7 8">
    <name type="scientific">Spermophilus dauricus</name>
    <name type="common">Daurian ground squirrel</name>
    <dbReference type="NCBI Taxonomy" id="99837"/>
    <lineage>
        <taxon>Eukaryota</taxon>
        <taxon>Metazoa</taxon>
        <taxon>Chordata</taxon>
        <taxon>Craniata</taxon>
        <taxon>Vertebrata</taxon>
        <taxon>Euteleostomi</taxon>
        <taxon>Mammalia</taxon>
        <taxon>Eutheria</taxon>
        <taxon>Euarchontoglires</taxon>
        <taxon>Glires</taxon>
        <taxon>Rodentia</taxon>
        <taxon>Sciuromorpha</taxon>
        <taxon>Sciuridae</taxon>
        <taxon>Xerinae</taxon>
        <taxon>Marmotini</taxon>
        <taxon>Spermophilus</taxon>
    </lineage>
</organism>
<protein>
    <recommendedName>
        <fullName evidence="9">Protein LEG1 homolog</fullName>
    </recommendedName>
</protein>
<keyword evidence="3" id="KW-0964">Secreted</keyword>
<evidence type="ECO:0000256" key="2">
    <source>
        <dbReference type="ARBA" id="ARBA00009122"/>
    </source>
</evidence>
<reference evidence="7" key="2">
    <citation type="submission" date="2025-09" db="UniProtKB">
        <authorList>
            <consortium name="Ensembl"/>
        </authorList>
    </citation>
    <scope>IDENTIFICATION</scope>
</reference>
<reference evidence="7" key="1">
    <citation type="submission" date="2025-08" db="UniProtKB">
        <authorList>
            <consortium name="Ensembl"/>
        </authorList>
    </citation>
    <scope>IDENTIFICATION</scope>
</reference>
<proteinExistence type="inferred from homology"/>
<evidence type="ECO:0000256" key="6">
    <source>
        <dbReference type="SAM" id="SignalP"/>
    </source>
</evidence>
<dbReference type="Proteomes" id="UP000694422">
    <property type="component" value="Unplaced"/>
</dbReference>
<keyword evidence="4 6" id="KW-0732">Signal</keyword>
<accession>A0A8C9QJ68</accession>